<feature type="transmembrane region" description="Helical" evidence="8">
    <location>
        <begin position="246"/>
        <end position="267"/>
    </location>
</feature>
<dbReference type="SUPFAM" id="SSF161098">
    <property type="entry name" value="MetI-like"/>
    <property type="match status" value="1"/>
</dbReference>
<proteinExistence type="inferred from homology"/>
<feature type="transmembrane region" description="Helical" evidence="8">
    <location>
        <begin position="42"/>
        <end position="69"/>
    </location>
</feature>
<keyword evidence="7 8" id="KW-0472">Membrane</keyword>
<dbReference type="GO" id="GO:0005315">
    <property type="term" value="F:phosphate transmembrane transporter activity"/>
    <property type="evidence" value="ECO:0007669"/>
    <property type="project" value="InterPro"/>
</dbReference>
<dbReference type="InterPro" id="IPR000515">
    <property type="entry name" value="MetI-like"/>
</dbReference>
<feature type="transmembrane region" description="Helical" evidence="8">
    <location>
        <begin position="451"/>
        <end position="472"/>
    </location>
</feature>
<accession>A0A6B0TGZ5</accession>
<evidence type="ECO:0000259" key="9">
    <source>
        <dbReference type="PROSITE" id="PS50928"/>
    </source>
</evidence>
<gene>
    <name evidence="10" type="primary">pstA</name>
    <name evidence="10" type="ORF">GRX03_12740</name>
</gene>
<keyword evidence="4 8" id="KW-1003">Cell membrane</keyword>
<evidence type="ECO:0000256" key="2">
    <source>
        <dbReference type="ARBA" id="ARBA00007069"/>
    </source>
</evidence>
<feature type="transmembrane region" description="Helical" evidence="8">
    <location>
        <begin position="178"/>
        <end position="202"/>
    </location>
</feature>
<keyword evidence="5 8" id="KW-0812">Transmembrane</keyword>
<feature type="transmembrane region" description="Helical" evidence="8">
    <location>
        <begin position="361"/>
        <end position="382"/>
    </location>
</feature>
<dbReference type="PANTHER" id="PTHR43470:SF3">
    <property type="entry name" value="PHOSPHATE TRANSPORT SYSTEM PERMEASE PROTEIN PSTA-RELATED"/>
    <property type="match status" value="1"/>
</dbReference>
<protein>
    <recommendedName>
        <fullName evidence="8">Phosphate transport system permease protein PstA</fullName>
    </recommendedName>
</protein>
<dbReference type="Pfam" id="PF00528">
    <property type="entry name" value="BPD_transp_1"/>
    <property type="match status" value="1"/>
</dbReference>
<comment type="caution">
    <text evidence="10">The sequence shown here is derived from an EMBL/GenBank/DDBJ whole genome shotgun (WGS) entry which is preliminary data.</text>
</comment>
<reference evidence="10 11" key="1">
    <citation type="submission" date="2019-12" db="EMBL/GenBank/DDBJ databases">
        <title>Isolation and characterization of three novel carbon monoxide-oxidizing members of Halobacteria from salione crusts and soils.</title>
        <authorList>
            <person name="Myers M.R."/>
            <person name="King G.M."/>
        </authorList>
    </citation>
    <scope>NUCLEOTIDE SEQUENCE [LARGE SCALE GENOMIC DNA]</scope>
    <source>
        <strain evidence="10 11">WSH3</strain>
    </source>
</reference>
<feature type="transmembrane region" description="Helical" evidence="8">
    <location>
        <begin position="313"/>
        <end position="330"/>
    </location>
</feature>
<dbReference type="InterPro" id="IPR005672">
    <property type="entry name" value="Phosphate_PstA"/>
</dbReference>
<dbReference type="GO" id="GO:0035435">
    <property type="term" value="P:phosphate ion transmembrane transport"/>
    <property type="evidence" value="ECO:0007669"/>
    <property type="project" value="InterPro"/>
</dbReference>
<dbReference type="GO" id="GO:0005886">
    <property type="term" value="C:plasma membrane"/>
    <property type="evidence" value="ECO:0007669"/>
    <property type="project" value="UniProtKB-SubCell"/>
</dbReference>
<evidence type="ECO:0000256" key="4">
    <source>
        <dbReference type="ARBA" id="ARBA00022475"/>
    </source>
</evidence>
<comment type="subcellular location">
    <subcellularLocation>
        <location evidence="1 8">Cell membrane</location>
        <topology evidence="1 8">Multi-pass membrane protein</topology>
    </subcellularLocation>
</comment>
<feature type="transmembrane region" description="Helical" evidence="8">
    <location>
        <begin position="81"/>
        <end position="99"/>
    </location>
</feature>
<dbReference type="CDD" id="cd06261">
    <property type="entry name" value="TM_PBP2"/>
    <property type="match status" value="1"/>
</dbReference>
<evidence type="ECO:0000256" key="3">
    <source>
        <dbReference type="ARBA" id="ARBA00022448"/>
    </source>
</evidence>
<keyword evidence="11" id="KW-1185">Reference proteome</keyword>
<evidence type="ECO:0000313" key="11">
    <source>
        <dbReference type="Proteomes" id="UP000466535"/>
    </source>
</evidence>
<organism evidence="10 11">
    <name type="scientific">Halovenus carboxidivorans</name>
    <dbReference type="NCBI Taxonomy" id="2692199"/>
    <lineage>
        <taxon>Archaea</taxon>
        <taxon>Methanobacteriati</taxon>
        <taxon>Methanobacteriota</taxon>
        <taxon>Stenosarchaea group</taxon>
        <taxon>Halobacteria</taxon>
        <taxon>Halobacteriales</taxon>
        <taxon>Haloarculaceae</taxon>
        <taxon>Halovenus</taxon>
    </lineage>
</organism>
<dbReference type="PROSITE" id="PS50928">
    <property type="entry name" value="ABC_TM1"/>
    <property type="match status" value="1"/>
</dbReference>
<dbReference type="Proteomes" id="UP000466535">
    <property type="component" value="Unassembled WGS sequence"/>
</dbReference>
<sequence length="483" mass="50026">MVVLENLTLSAGTVTVLLATALFALLRTATVRPTVANGTDRVAAFVNLTVASLLALATLGFVLVIGTNLSISAASITVEPTAVVGAVPGLIAGGVVFGLTRESGEWRPESGRGRSIRRAFRAALLVAGGIGVLELVAGLELAVAGIGAVSVLLGGVVVAALLVAAVRPTDERTESDQVIPPVSWLGRVAVTAFLLACLRVFATGFPVGLDQAGIVASGTIDWPFITNPSQGLGIQPGVMPAMFGTIWIVIGAVTFAVPLAVGSAVFLTEYAEDSIFTRAVDIATNGLWSTPSIVFGLFGLAFIVPRFGNTPSILAAQLVLGFMLLPLVLITSREAMKSVPDEYRDASAALGVSKWQTIRSVVVPASMPGVITGVILGVGRIAGETAPLLLVLNGPAFPNSGPKVLSSFLVRIGADPPFIHVSNPALMERASALPYQLYAVITAGVGAEQSFGWGTALVLLGVVLGFFLLSIATRRYFRRKLHQ</sequence>
<dbReference type="InterPro" id="IPR035906">
    <property type="entry name" value="MetI-like_sf"/>
</dbReference>
<evidence type="ECO:0000313" key="10">
    <source>
        <dbReference type="EMBL" id="MXR52469.1"/>
    </source>
</evidence>
<dbReference type="NCBIfam" id="TIGR00974">
    <property type="entry name" value="3a0107s02c"/>
    <property type="match status" value="1"/>
</dbReference>
<feature type="transmembrane region" description="Helical" evidence="8">
    <location>
        <begin position="119"/>
        <end position="137"/>
    </location>
</feature>
<name>A0A6B0TGZ5_9EURY</name>
<evidence type="ECO:0000256" key="6">
    <source>
        <dbReference type="ARBA" id="ARBA00022989"/>
    </source>
</evidence>
<feature type="transmembrane region" description="Helical" evidence="8">
    <location>
        <begin position="287"/>
        <end position="307"/>
    </location>
</feature>
<comment type="similarity">
    <text evidence="2 8">Belongs to the binding-protein-dependent transport system permease family. CysTW subfamily.</text>
</comment>
<keyword evidence="6 8" id="KW-1133">Transmembrane helix</keyword>
<evidence type="ECO:0000256" key="1">
    <source>
        <dbReference type="ARBA" id="ARBA00004651"/>
    </source>
</evidence>
<keyword evidence="3" id="KW-0813">Transport</keyword>
<evidence type="ECO:0000256" key="7">
    <source>
        <dbReference type="ARBA" id="ARBA00023136"/>
    </source>
</evidence>
<feature type="transmembrane region" description="Helical" evidence="8">
    <location>
        <begin position="6"/>
        <end position="30"/>
    </location>
</feature>
<dbReference type="Gene3D" id="1.10.3720.10">
    <property type="entry name" value="MetI-like"/>
    <property type="match status" value="1"/>
</dbReference>
<dbReference type="AlphaFoldDB" id="A0A6B0TGZ5"/>
<dbReference type="PANTHER" id="PTHR43470">
    <property type="entry name" value="PHOSPHATE TRANSPORT SYSTEM PERMEASE PROTEIN PSTA-RELATED"/>
    <property type="match status" value="1"/>
</dbReference>
<feature type="domain" description="ABC transmembrane type-1" evidence="9">
    <location>
        <begin position="242"/>
        <end position="470"/>
    </location>
</feature>
<feature type="transmembrane region" description="Helical" evidence="8">
    <location>
        <begin position="143"/>
        <end position="166"/>
    </location>
</feature>
<evidence type="ECO:0000256" key="5">
    <source>
        <dbReference type="ARBA" id="ARBA00022692"/>
    </source>
</evidence>
<evidence type="ECO:0000256" key="8">
    <source>
        <dbReference type="RuleBase" id="RU363043"/>
    </source>
</evidence>
<dbReference type="EMBL" id="WUUT01000005">
    <property type="protein sequence ID" value="MXR52469.1"/>
    <property type="molecule type" value="Genomic_DNA"/>
</dbReference>